<name>A0A165K7Z0_EXIGL</name>
<feature type="domain" description="BSD" evidence="2">
    <location>
        <begin position="317"/>
        <end position="370"/>
    </location>
</feature>
<dbReference type="STRING" id="1314781.A0A165K7Z0"/>
<evidence type="ECO:0000313" key="4">
    <source>
        <dbReference type="Proteomes" id="UP000077266"/>
    </source>
</evidence>
<dbReference type="AlphaFoldDB" id="A0A165K7Z0"/>
<feature type="compositionally biased region" description="Low complexity" evidence="1">
    <location>
        <begin position="18"/>
        <end position="40"/>
    </location>
</feature>
<proteinExistence type="predicted"/>
<feature type="region of interest" description="Disordered" evidence="1">
    <location>
        <begin position="390"/>
        <end position="465"/>
    </location>
</feature>
<dbReference type="Gene3D" id="1.20.120.20">
    <property type="entry name" value="Apolipoprotein"/>
    <property type="match status" value="1"/>
</dbReference>
<dbReference type="PROSITE" id="PS50858">
    <property type="entry name" value="BSD"/>
    <property type="match status" value="1"/>
</dbReference>
<dbReference type="Gene3D" id="1.10.3970.10">
    <property type="entry name" value="BSD domain"/>
    <property type="match status" value="1"/>
</dbReference>
<sequence>MNSLEVYDFTDRPTTAPTANTVTSEASTSSSASATTSDAPPAQPSLEEEVQQVLGSLGRFWGGVRKQSQTALQTARRDLGGVVEQAQRELGRLSAPAPGSDATTPTESSSTTSTDATITAESSTAPPAGSTEPESGAAPASPSAAPSSFFSRLQSSLPPNLQQTLRTVASTDVQAQFTHRAEELRSQFEVQLHRVQEGVAPTLQRVQDGVAPTLQRVQSELARAQAEAGPRAEALFKDASGFLADAVKVVPPSDAPESHGVAWDGSDIWTPLPEREEVLFDSTSTATAKGKAAAGLTRTEAMLRRIRTDATLYMNDLSEAETSELSKVELAGPIETLDDDLKALLAELVPAQLSEEAFWKRYHFRVHQVEQDDANRRRALEAVAARQDEELFSWDDEDDAPASTSPAPTVKKPTSASEEKREGSESEASYDVVSGAASPTPVPPKEVKEKEKDKKDDEDADSDWE</sequence>
<dbReference type="SUPFAM" id="SSF140383">
    <property type="entry name" value="BSD domain-like"/>
    <property type="match status" value="1"/>
</dbReference>
<dbReference type="SMART" id="SM00751">
    <property type="entry name" value="BSD"/>
    <property type="match status" value="1"/>
</dbReference>
<protein>
    <recommendedName>
        <fullName evidence="2">BSD domain-containing protein</fullName>
    </recommendedName>
</protein>
<gene>
    <name evidence="3" type="ORF">EXIGLDRAFT_734222</name>
</gene>
<feature type="compositionally biased region" description="Low complexity" evidence="1">
    <location>
        <begin position="100"/>
        <end position="125"/>
    </location>
</feature>
<dbReference type="Proteomes" id="UP000077266">
    <property type="component" value="Unassembled WGS sequence"/>
</dbReference>
<dbReference type="InterPro" id="IPR005607">
    <property type="entry name" value="BSD_dom"/>
</dbReference>
<organism evidence="3 4">
    <name type="scientific">Exidia glandulosa HHB12029</name>
    <dbReference type="NCBI Taxonomy" id="1314781"/>
    <lineage>
        <taxon>Eukaryota</taxon>
        <taxon>Fungi</taxon>
        <taxon>Dikarya</taxon>
        <taxon>Basidiomycota</taxon>
        <taxon>Agaricomycotina</taxon>
        <taxon>Agaricomycetes</taxon>
        <taxon>Auriculariales</taxon>
        <taxon>Exidiaceae</taxon>
        <taxon>Exidia</taxon>
    </lineage>
</organism>
<accession>A0A165K7Z0</accession>
<feature type="compositionally biased region" description="Basic and acidic residues" evidence="1">
    <location>
        <begin position="445"/>
        <end position="457"/>
    </location>
</feature>
<dbReference type="Pfam" id="PF03909">
    <property type="entry name" value="BSD"/>
    <property type="match status" value="1"/>
</dbReference>
<dbReference type="PANTHER" id="PTHR16019:SF5">
    <property type="entry name" value="BSD DOMAIN-CONTAINING PROTEIN 1"/>
    <property type="match status" value="1"/>
</dbReference>
<dbReference type="EMBL" id="KV425949">
    <property type="protein sequence ID" value="KZV95935.1"/>
    <property type="molecule type" value="Genomic_DNA"/>
</dbReference>
<evidence type="ECO:0000259" key="2">
    <source>
        <dbReference type="PROSITE" id="PS50858"/>
    </source>
</evidence>
<evidence type="ECO:0000313" key="3">
    <source>
        <dbReference type="EMBL" id="KZV95935.1"/>
    </source>
</evidence>
<feature type="compositionally biased region" description="Acidic residues" evidence="1">
    <location>
        <begin position="390"/>
        <end position="400"/>
    </location>
</feature>
<dbReference type="PANTHER" id="PTHR16019">
    <property type="entry name" value="SYNAPSE-ASSOCIATED PROTEIN"/>
    <property type="match status" value="1"/>
</dbReference>
<feature type="region of interest" description="Disordered" evidence="1">
    <location>
        <begin position="1"/>
        <end position="48"/>
    </location>
</feature>
<dbReference type="OrthoDB" id="73788at2759"/>
<dbReference type="InterPro" id="IPR035925">
    <property type="entry name" value="BSD_dom_sf"/>
</dbReference>
<feature type="compositionally biased region" description="Polar residues" evidence="1">
    <location>
        <begin position="402"/>
        <end position="416"/>
    </location>
</feature>
<reference evidence="3 4" key="1">
    <citation type="journal article" date="2016" name="Mol. Biol. Evol.">
        <title>Comparative Genomics of Early-Diverging Mushroom-Forming Fungi Provides Insights into the Origins of Lignocellulose Decay Capabilities.</title>
        <authorList>
            <person name="Nagy L.G."/>
            <person name="Riley R."/>
            <person name="Tritt A."/>
            <person name="Adam C."/>
            <person name="Daum C."/>
            <person name="Floudas D."/>
            <person name="Sun H."/>
            <person name="Yadav J.S."/>
            <person name="Pangilinan J."/>
            <person name="Larsson K.H."/>
            <person name="Matsuura K."/>
            <person name="Barry K."/>
            <person name="Labutti K."/>
            <person name="Kuo R."/>
            <person name="Ohm R.A."/>
            <person name="Bhattacharya S.S."/>
            <person name="Shirouzu T."/>
            <person name="Yoshinaga Y."/>
            <person name="Martin F.M."/>
            <person name="Grigoriev I.V."/>
            <person name="Hibbett D.S."/>
        </authorList>
    </citation>
    <scope>NUCLEOTIDE SEQUENCE [LARGE SCALE GENOMIC DNA]</scope>
    <source>
        <strain evidence="3 4">HHB12029</strain>
    </source>
</reference>
<feature type="region of interest" description="Disordered" evidence="1">
    <location>
        <begin position="90"/>
        <end position="155"/>
    </location>
</feature>
<dbReference type="GO" id="GO:0005737">
    <property type="term" value="C:cytoplasm"/>
    <property type="evidence" value="ECO:0007669"/>
    <property type="project" value="TreeGrafter"/>
</dbReference>
<dbReference type="InterPro" id="IPR051494">
    <property type="entry name" value="BSD_domain-containing"/>
</dbReference>
<feature type="compositionally biased region" description="Low complexity" evidence="1">
    <location>
        <begin position="137"/>
        <end position="151"/>
    </location>
</feature>
<evidence type="ECO:0000256" key="1">
    <source>
        <dbReference type="SAM" id="MobiDB-lite"/>
    </source>
</evidence>
<dbReference type="SUPFAM" id="SSF58113">
    <property type="entry name" value="Apolipoprotein A-I"/>
    <property type="match status" value="1"/>
</dbReference>
<dbReference type="InParanoid" id="A0A165K7Z0"/>
<keyword evidence="4" id="KW-1185">Reference proteome</keyword>